<evidence type="ECO:0000259" key="6">
    <source>
        <dbReference type="Pfam" id="PF06305"/>
    </source>
</evidence>
<dbReference type="Pfam" id="PF06305">
    <property type="entry name" value="LapA_dom"/>
    <property type="match status" value="1"/>
</dbReference>
<feature type="domain" description="Lipopolysaccharide assembly protein A" evidence="6">
    <location>
        <begin position="24"/>
        <end position="70"/>
    </location>
</feature>
<evidence type="ECO:0000256" key="5">
    <source>
        <dbReference type="SAM" id="Phobius"/>
    </source>
</evidence>
<proteinExistence type="predicted"/>
<dbReference type="GO" id="GO:0005886">
    <property type="term" value="C:plasma membrane"/>
    <property type="evidence" value="ECO:0007669"/>
    <property type="project" value="InterPro"/>
</dbReference>
<reference evidence="7 8" key="1">
    <citation type="submission" date="2019-01" db="EMBL/GenBank/DDBJ databases">
        <authorList>
            <person name="Chen W.-M."/>
        </authorList>
    </citation>
    <scope>NUCLEOTIDE SEQUENCE [LARGE SCALE GENOMIC DNA]</scope>
    <source>
        <strain evidence="7 8">KYPC3</strain>
    </source>
</reference>
<evidence type="ECO:0000313" key="8">
    <source>
        <dbReference type="Proteomes" id="UP000283077"/>
    </source>
</evidence>
<keyword evidence="4 5" id="KW-0472">Membrane</keyword>
<keyword evidence="1" id="KW-1003">Cell membrane</keyword>
<dbReference type="RefSeq" id="WP_127698993.1">
    <property type="nucleotide sequence ID" value="NZ_SACS01000009.1"/>
</dbReference>
<comment type="caution">
    <text evidence="7">The sequence shown here is derived from an EMBL/GenBank/DDBJ whole genome shotgun (WGS) entry which is preliminary data.</text>
</comment>
<organism evidence="7 8">
    <name type="scientific">Rheinheimera riviphila</name>
    <dbReference type="NCBI Taxonomy" id="1834037"/>
    <lineage>
        <taxon>Bacteria</taxon>
        <taxon>Pseudomonadati</taxon>
        <taxon>Pseudomonadota</taxon>
        <taxon>Gammaproteobacteria</taxon>
        <taxon>Chromatiales</taxon>
        <taxon>Chromatiaceae</taxon>
        <taxon>Rheinheimera</taxon>
    </lineage>
</organism>
<evidence type="ECO:0000313" key="7">
    <source>
        <dbReference type="EMBL" id="RVU37559.1"/>
    </source>
</evidence>
<feature type="transmembrane region" description="Helical" evidence="5">
    <location>
        <begin position="45"/>
        <end position="65"/>
    </location>
</feature>
<keyword evidence="8" id="KW-1185">Reference proteome</keyword>
<evidence type="ECO:0000256" key="2">
    <source>
        <dbReference type="ARBA" id="ARBA00022692"/>
    </source>
</evidence>
<protein>
    <submittedName>
        <fullName evidence="7">DUF1049 domain-containing protein</fullName>
    </submittedName>
</protein>
<dbReference type="EMBL" id="SACS01000009">
    <property type="protein sequence ID" value="RVU37559.1"/>
    <property type="molecule type" value="Genomic_DNA"/>
</dbReference>
<dbReference type="OrthoDB" id="5772494at2"/>
<evidence type="ECO:0000256" key="1">
    <source>
        <dbReference type="ARBA" id="ARBA00022475"/>
    </source>
</evidence>
<keyword evidence="2 5" id="KW-0812">Transmembrane</keyword>
<gene>
    <name evidence="7" type="ORF">EOE67_10265</name>
</gene>
<dbReference type="InterPro" id="IPR010445">
    <property type="entry name" value="LapA_dom"/>
</dbReference>
<evidence type="ECO:0000256" key="3">
    <source>
        <dbReference type="ARBA" id="ARBA00022989"/>
    </source>
</evidence>
<evidence type="ECO:0000256" key="4">
    <source>
        <dbReference type="ARBA" id="ARBA00023136"/>
    </source>
</evidence>
<keyword evidence="3 5" id="KW-1133">Transmembrane helix</keyword>
<sequence>MRKLVYIFCFIALLVIGLFFGSINQQAAELNYFIAKAELRVVDIALLFLLLGFAVGLSLSLSILFKLKTKRWFARTIGKS</sequence>
<dbReference type="Proteomes" id="UP000283077">
    <property type="component" value="Unassembled WGS sequence"/>
</dbReference>
<dbReference type="AlphaFoldDB" id="A0A437QSW8"/>
<name>A0A437QSW8_9GAMM</name>
<accession>A0A437QSW8</accession>